<evidence type="ECO:0000256" key="1">
    <source>
        <dbReference type="ARBA" id="ARBA00004271"/>
    </source>
</evidence>
<dbReference type="AlphaFoldDB" id="A0A6A3CZX5"/>
<organism evidence="6 7">
    <name type="scientific">Hibiscus syriacus</name>
    <name type="common">Rose of Sharon</name>
    <dbReference type="NCBI Taxonomy" id="106335"/>
    <lineage>
        <taxon>Eukaryota</taxon>
        <taxon>Viridiplantae</taxon>
        <taxon>Streptophyta</taxon>
        <taxon>Embryophyta</taxon>
        <taxon>Tracheophyta</taxon>
        <taxon>Spermatophyta</taxon>
        <taxon>Magnoliopsida</taxon>
        <taxon>eudicotyledons</taxon>
        <taxon>Gunneridae</taxon>
        <taxon>Pentapetalae</taxon>
        <taxon>rosids</taxon>
        <taxon>malvids</taxon>
        <taxon>Malvales</taxon>
        <taxon>Malvaceae</taxon>
        <taxon>Malvoideae</taxon>
        <taxon>Hibiscus</taxon>
    </lineage>
</organism>
<comment type="similarity">
    <text evidence="5">Belongs to the EXORDIUM family.</text>
</comment>
<dbReference type="Proteomes" id="UP000436088">
    <property type="component" value="Unassembled WGS sequence"/>
</dbReference>
<keyword evidence="2" id="KW-0052">Apoplast</keyword>
<evidence type="ECO:0000256" key="5">
    <source>
        <dbReference type="ARBA" id="ARBA00023591"/>
    </source>
</evidence>
<evidence type="ECO:0000256" key="3">
    <source>
        <dbReference type="ARBA" id="ARBA00022525"/>
    </source>
</evidence>
<evidence type="ECO:0000256" key="4">
    <source>
        <dbReference type="ARBA" id="ARBA00022729"/>
    </source>
</evidence>
<dbReference type="InterPro" id="IPR006766">
    <property type="entry name" value="EXORDIUM-like"/>
</dbReference>
<protein>
    <submittedName>
        <fullName evidence="6">Protein EXORDIUM-like 2</fullName>
    </submittedName>
</protein>
<dbReference type="PANTHER" id="PTHR31279">
    <property type="entry name" value="PROTEIN EXORDIUM-LIKE 5"/>
    <property type="match status" value="1"/>
</dbReference>
<dbReference type="EMBL" id="VEPZ02000039">
    <property type="protein sequence ID" value="KAE8735105.1"/>
    <property type="molecule type" value="Genomic_DNA"/>
</dbReference>
<accession>A0A6A3CZX5</accession>
<sequence length="218" mass="23833">MALFKRAKSLSISYGTASLPPSQRSVIVDFINSLSFANLKLPSTSSWWKTTEKYKSGSSTLVVGKQVLLENYLLGKTLKNSHLPDLVGKFNTISIILTNKDVAVEGFCMRCGTYRSIRGLVRSTFICVGNSKTQCPDQCAWPFHRPIYGPQTPPLVAPNRDVGGSTNAPLKAVSAYTEIFGSGSYPIYPSNLLVEKTTGASYNANAVNGRKYLFSAMW</sequence>
<comment type="subcellular location">
    <subcellularLocation>
        <location evidence="1">Secreted</location>
        <location evidence="1">Extracellular space</location>
        <location evidence="1">Apoplast</location>
    </subcellularLocation>
</comment>
<proteinExistence type="inferred from homology"/>
<dbReference type="Pfam" id="PF04674">
    <property type="entry name" value="Phi_1"/>
    <property type="match status" value="2"/>
</dbReference>
<comment type="caution">
    <text evidence="6">The sequence shown here is derived from an EMBL/GenBank/DDBJ whole genome shotgun (WGS) entry which is preliminary data.</text>
</comment>
<keyword evidence="7" id="KW-1185">Reference proteome</keyword>
<keyword evidence="4" id="KW-0732">Signal</keyword>
<dbReference type="GO" id="GO:0048046">
    <property type="term" value="C:apoplast"/>
    <property type="evidence" value="ECO:0007669"/>
    <property type="project" value="UniProtKB-SubCell"/>
</dbReference>
<keyword evidence="3" id="KW-0964">Secreted</keyword>
<name>A0A6A3CZX5_HIBSY</name>
<evidence type="ECO:0000313" key="7">
    <source>
        <dbReference type="Proteomes" id="UP000436088"/>
    </source>
</evidence>
<gene>
    <name evidence="6" type="ORF">F3Y22_tig00000477pilonHSYRG00502</name>
</gene>
<dbReference type="PANTHER" id="PTHR31279:SF3">
    <property type="entry name" value="PROTEIN EXORDIUM-LIKE 2"/>
    <property type="match status" value="1"/>
</dbReference>
<reference evidence="6" key="1">
    <citation type="submission" date="2019-09" db="EMBL/GenBank/DDBJ databases">
        <title>Draft genome information of white flower Hibiscus syriacus.</title>
        <authorList>
            <person name="Kim Y.-M."/>
        </authorList>
    </citation>
    <scope>NUCLEOTIDE SEQUENCE [LARGE SCALE GENOMIC DNA]</scope>
    <source>
        <strain evidence="6">YM2019G1</strain>
    </source>
</reference>
<evidence type="ECO:0000313" key="6">
    <source>
        <dbReference type="EMBL" id="KAE8735105.1"/>
    </source>
</evidence>
<evidence type="ECO:0000256" key="2">
    <source>
        <dbReference type="ARBA" id="ARBA00022523"/>
    </source>
</evidence>